<keyword evidence="18" id="KW-0539">Nucleus</keyword>
<evidence type="ECO:0000256" key="22">
    <source>
        <dbReference type="ARBA" id="ARBA00033317"/>
    </source>
</evidence>
<evidence type="ECO:0000256" key="18">
    <source>
        <dbReference type="ARBA" id="ARBA00023242"/>
    </source>
</evidence>
<evidence type="ECO:0000256" key="15">
    <source>
        <dbReference type="ARBA" id="ARBA00022884"/>
    </source>
</evidence>
<feature type="region of interest" description="Disordered" evidence="23">
    <location>
        <begin position="1"/>
        <end position="96"/>
    </location>
</feature>
<dbReference type="PANTHER" id="PTHR12121">
    <property type="entry name" value="CARBON CATABOLITE REPRESSOR PROTEIN 4"/>
    <property type="match status" value="1"/>
</dbReference>
<dbReference type="FunCoup" id="A0A067NDP7">
    <property type="interactions" value="467"/>
</dbReference>
<name>A0A067NDP7_BOTB1</name>
<evidence type="ECO:0000256" key="13">
    <source>
        <dbReference type="ARBA" id="ARBA00022839"/>
    </source>
</evidence>
<protein>
    <recommendedName>
        <fullName evidence="19">CCR4-Not complex 3'-5'-exoribonuclease subunit Ccr4</fullName>
        <ecNumber evidence="6">3.1.13.4</ecNumber>
    </recommendedName>
    <alternativeName>
        <fullName evidence="20">Carbon catabolite repressor protein 4</fullName>
    </alternativeName>
    <alternativeName>
        <fullName evidence="21">Cytoplasmic deadenylase</fullName>
    </alternativeName>
    <alternativeName>
        <fullName evidence="22">Glucose-repressible alcohol dehydrogenase transcriptional effector</fullName>
    </alternativeName>
</protein>
<dbReference type="GO" id="GO:0046872">
    <property type="term" value="F:metal ion binding"/>
    <property type="evidence" value="ECO:0007669"/>
    <property type="project" value="UniProtKB-KW"/>
</dbReference>
<evidence type="ECO:0000256" key="2">
    <source>
        <dbReference type="ARBA" id="ARBA00001946"/>
    </source>
</evidence>
<evidence type="ECO:0000256" key="6">
    <source>
        <dbReference type="ARBA" id="ARBA00012161"/>
    </source>
</evidence>
<dbReference type="Gene3D" id="3.60.10.10">
    <property type="entry name" value="Endonuclease/exonuclease/phosphatase"/>
    <property type="match status" value="1"/>
</dbReference>
<evidence type="ECO:0000313" key="26">
    <source>
        <dbReference type="Proteomes" id="UP000027195"/>
    </source>
</evidence>
<comment type="similarity">
    <text evidence="5">Belongs to the CCR4/nocturin family.</text>
</comment>
<dbReference type="EC" id="3.1.13.4" evidence="6"/>
<evidence type="ECO:0000256" key="11">
    <source>
        <dbReference type="ARBA" id="ARBA00022737"/>
    </source>
</evidence>
<comment type="subcellular location">
    <subcellularLocation>
        <location evidence="4">Cytoplasm</location>
    </subcellularLocation>
    <subcellularLocation>
        <location evidence="3">Nucleus</location>
    </subcellularLocation>
</comment>
<dbReference type="OrthoDB" id="428734at2759"/>
<dbReference type="PROSITE" id="PS51450">
    <property type="entry name" value="LRR"/>
    <property type="match status" value="2"/>
</dbReference>
<dbReference type="InterPro" id="IPR005135">
    <property type="entry name" value="Endo/exonuclease/phosphatase"/>
</dbReference>
<dbReference type="InParanoid" id="A0A067NDP7"/>
<dbReference type="FunFam" id="3.60.10.10:FF:000037">
    <property type="entry name" value="Glucose-repressible alcohol dehydrogenase transcriptional effector"/>
    <property type="match status" value="1"/>
</dbReference>
<comment type="cofactor">
    <cofactor evidence="2">
        <name>Mg(2+)</name>
        <dbReference type="ChEBI" id="CHEBI:18420"/>
    </cofactor>
</comment>
<feature type="region of interest" description="Disordered" evidence="23">
    <location>
        <begin position="111"/>
        <end position="225"/>
    </location>
</feature>
<feature type="compositionally biased region" description="Polar residues" evidence="23">
    <location>
        <begin position="131"/>
        <end position="141"/>
    </location>
</feature>
<keyword evidence="9" id="KW-0540">Nuclease</keyword>
<evidence type="ECO:0000259" key="24">
    <source>
        <dbReference type="Pfam" id="PF03372"/>
    </source>
</evidence>
<dbReference type="Pfam" id="PF13855">
    <property type="entry name" value="LRR_8"/>
    <property type="match status" value="1"/>
</dbReference>
<evidence type="ECO:0000256" key="12">
    <source>
        <dbReference type="ARBA" id="ARBA00022801"/>
    </source>
</evidence>
<evidence type="ECO:0000256" key="10">
    <source>
        <dbReference type="ARBA" id="ARBA00022723"/>
    </source>
</evidence>
<reference evidence="26" key="1">
    <citation type="journal article" date="2014" name="Proc. Natl. Acad. Sci. U.S.A.">
        <title>Extensive sampling of basidiomycete genomes demonstrates inadequacy of the white-rot/brown-rot paradigm for wood decay fungi.</title>
        <authorList>
            <person name="Riley R."/>
            <person name="Salamov A.A."/>
            <person name="Brown D.W."/>
            <person name="Nagy L.G."/>
            <person name="Floudas D."/>
            <person name="Held B.W."/>
            <person name="Levasseur A."/>
            <person name="Lombard V."/>
            <person name="Morin E."/>
            <person name="Otillar R."/>
            <person name="Lindquist E.A."/>
            <person name="Sun H."/>
            <person name="LaButti K.M."/>
            <person name="Schmutz J."/>
            <person name="Jabbour D."/>
            <person name="Luo H."/>
            <person name="Baker S.E."/>
            <person name="Pisabarro A.G."/>
            <person name="Walton J.D."/>
            <person name="Blanchette R.A."/>
            <person name="Henrissat B."/>
            <person name="Martin F."/>
            <person name="Cullen D."/>
            <person name="Hibbett D.S."/>
            <person name="Grigoriev I.V."/>
        </authorList>
    </citation>
    <scope>NUCLEOTIDE SEQUENCE [LARGE SCALE GENOMIC DNA]</scope>
    <source>
        <strain evidence="26">FD-172 SS1</strain>
    </source>
</reference>
<evidence type="ECO:0000256" key="7">
    <source>
        <dbReference type="ARBA" id="ARBA00022490"/>
    </source>
</evidence>
<feature type="region of interest" description="Disordered" evidence="23">
    <location>
        <begin position="724"/>
        <end position="746"/>
    </location>
</feature>
<keyword evidence="14" id="KW-0460">Magnesium</keyword>
<keyword evidence="17" id="KW-0804">Transcription</keyword>
<dbReference type="InterPro" id="IPR036691">
    <property type="entry name" value="Endo/exonu/phosph_ase_sf"/>
</dbReference>
<evidence type="ECO:0000256" key="14">
    <source>
        <dbReference type="ARBA" id="ARBA00022842"/>
    </source>
</evidence>
<keyword evidence="8" id="KW-0433">Leucine-rich repeat</keyword>
<dbReference type="Pfam" id="PF03372">
    <property type="entry name" value="Exo_endo_phos"/>
    <property type="match status" value="1"/>
</dbReference>
<evidence type="ECO:0000256" key="5">
    <source>
        <dbReference type="ARBA" id="ARBA00010774"/>
    </source>
</evidence>
<dbReference type="GO" id="GO:0003723">
    <property type="term" value="F:RNA binding"/>
    <property type="evidence" value="ECO:0007669"/>
    <property type="project" value="UniProtKB-KW"/>
</dbReference>
<evidence type="ECO:0000256" key="19">
    <source>
        <dbReference type="ARBA" id="ARBA00023475"/>
    </source>
</evidence>
<dbReference type="InterPro" id="IPR050410">
    <property type="entry name" value="CCR4/nocturin_mRNA_transcr"/>
</dbReference>
<evidence type="ECO:0000256" key="8">
    <source>
        <dbReference type="ARBA" id="ARBA00022614"/>
    </source>
</evidence>
<dbReference type="GO" id="GO:0005634">
    <property type="term" value="C:nucleus"/>
    <property type="evidence" value="ECO:0007669"/>
    <property type="project" value="UniProtKB-SubCell"/>
</dbReference>
<evidence type="ECO:0000256" key="1">
    <source>
        <dbReference type="ARBA" id="ARBA00001663"/>
    </source>
</evidence>
<keyword evidence="16" id="KW-0805">Transcription regulation</keyword>
<keyword evidence="11" id="KW-0677">Repeat</keyword>
<dbReference type="STRING" id="930990.A0A067NDP7"/>
<feature type="compositionally biased region" description="Polar residues" evidence="23">
    <location>
        <begin position="74"/>
        <end position="96"/>
    </location>
</feature>
<evidence type="ECO:0000256" key="20">
    <source>
        <dbReference type="ARBA" id="ARBA00030493"/>
    </source>
</evidence>
<dbReference type="SMART" id="SM00369">
    <property type="entry name" value="LRR_TYP"/>
    <property type="match status" value="3"/>
</dbReference>
<comment type="catalytic activity">
    <reaction evidence="1">
        <text>Exonucleolytic cleavage of poly(A) to 5'-AMP.</text>
        <dbReference type="EC" id="3.1.13.4"/>
    </reaction>
</comment>
<dbReference type="EMBL" id="KL198016">
    <property type="protein sequence ID" value="KDQ21881.1"/>
    <property type="molecule type" value="Genomic_DNA"/>
</dbReference>
<evidence type="ECO:0000256" key="9">
    <source>
        <dbReference type="ARBA" id="ARBA00022722"/>
    </source>
</evidence>
<evidence type="ECO:0000313" key="25">
    <source>
        <dbReference type="EMBL" id="KDQ21881.1"/>
    </source>
</evidence>
<dbReference type="GO" id="GO:0005737">
    <property type="term" value="C:cytoplasm"/>
    <property type="evidence" value="ECO:0007669"/>
    <property type="project" value="UniProtKB-SubCell"/>
</dbReference>
<evidence type="ECO:0000256" key="16">
    <source>
        <dbReference type="ARBA" id="ARBA00023015"/>
    </source>
</evidence>
<gene>
    <name evidence="25" type="ORF">BOTBODRAFT_150898</name>
</gene>
<evidence type="ECO:0000256" key="21">
    <source>
        <dbReference type="ARBA" id="ARBA00031469"/>
    </source>
</evidence>
<dbReference type="InterPro" id="IPR003591">
    <property type="entry name" value="Leu-rich_rpt_typical-subtyp"/>
</dbReference>
<keyword evidence="13" id="KW-0269">Exonuclease</keyword>
<accession>A0A067NDP7</accession>
<dbReference type="AlphaFoldDB" id="A0A067NDP7"/>
<evidence type="ECO:0000256" key="23">
    <source>
        <dbReference type="SAM" id="MobiDB-lite"/>
    </source>
</evidence>
<dbReference type="CDD" id="cd09097">
    <property type="entry name" value="Deadenylase_CCR4"/>
    <property type="match status" value="1"/>
</dbReference>
<keyword evidence="10" id="KW-0479">Metal-binding</keyword>
<dbReference type="Proteomes" id="UP000027195">
    <property type="component" value="Unassembled WGS sequence"/>
</dbReference>
<keyword evidence="26" id="KW-1185">Reference proteome</keyword>
<dbReference type="GO" id="GO:0004535">
    <property type="term" value="F:poly(A)-specific ribonuclease activity"/>
    <property type="evidence" value="ECO:0007669"/>
    <property type="project" value="UniProtKB-EC"/>
</dbReference>
<dbReference type="SUPFAM" id="SSF52058">
    <property type="entry name" value="L domain-like"/>
    <property type="match status" value="1"/>
</dbReference>
<organism evidence="25 26">
    <name type="scientific">Botryobasidium botryosum (strain FD-172 SS1)</name>
    <dbReference type="NCBI Taxonomy" id="930990"/>
    <lineage>
        <taxon>Eukaryota</taxon>
        <taxon>Fungi</taxon>
        <taxon>Dikarya</taxon>
        <taxon>Basidiomycota</taxon>
        <taxon>Agaricomycotina</taxon>
        <taxon>Agaricomycetes</taxon>
        <taxon>Cantharellales</taxon>
        <taxon>Botryobasidiaceae</taxon>
        <taxon>Botryobasidium</taxon>
    </lineage>
</organism>
<evidence type="ECO:0000256" key="3">
    <source>
        <dbReference type="ARBA" id="ARBA00004123"/>
    </source>
</evidence>
<keyword evidence="7" id="KW-0963">Cytoplasm</keyword>
<proteinExistence type="inferred from homology"/>
<keyword evidence="15" id="KW-0694">RNA-binding</keyword>
<feature type="compositionally biased region" description="Pro residues" evidence="23">
    <location>
        <begin position="1"/>
        <end position="10"/>
    </location>
</feature>
<sequence length="746" mass="83042">MYYNAPPPSSPIHLQHDHPWNRQHHPVLNGQQPPPPGGVQPQSPGYGLVQYTNGVHHHPHHHPSLTSIAHPAYSSPSNQHAQAHRQTSSPSSTNPLIGTVHWQKQMLKAELCRQSSSPHHRARASALASRNTTKSAITITDPNRPPVSIKPAPETPTRNGHKKNLSVSDRTDDSSSTDDDSSATSHPSATVAPVAIPPPVSVPVSTPSAPRPSQPRKSDSPWSTLDMGGMRLKNLSSAVFDLHYLTTLYINHNQLQTLSPLISQLRHLVLLDLSGNMLATIPPELGMCTSLKELFLFDNLIETLPPELGSLHQLEMLGIEGNPIQPSLRAIIQKDGTAALISYLRDSCPVPAPPPERQWRPLLSEVERQRLDTDPSVERFSLLCYNILCERSATSQMYGYTPSWALSWDYRKELILTEIMTYDSDFLCLQEVDVAQYEDYFLPSLSPHGYEGVYWPKTRARTMGESERRRVDGCATFFKSSKYQLVEQQLIEFNQVALQRPDFKKTDDMFNRVLTKDHIAVVVLLENKETGSRLIVANAHMYWNAEYRDVKLVQTALLMDELAKISDRFSRLPPRLLNADGKSDQPQAPAPTYENGTKIPMIVCGDFNSMPDSGVYEFLSRGNVPSGHPDFMSHVYGNYTSDGLKHNMGLRSSYAGIGELPMTNYTPSFEGVIDYIFYSASNLSVSAVLGEVDAGYLSKVVGFPNVHFPSDHICIASEFRLKHPPKDAPAQPQRPAPVFPNSSRQK</sequence>
<feature type="domain" description="Endonuclease/exonuclease/phosphatase" evidence="24">
    <location>
        <begin position="385"/>
        <end position="712"/>
    </location>
</feature>
<keyword evidence="12" id="KW-0378">Hydrolase</keyword>
<dbReference type="InterPro" id="IPR001611">
    <property type="entry name" value="Leu-rich_rpt"/>
</dbReference>
<evidence type="ECO:0000256" key="4">
    <source>
        <dbReference type="ARBA" id="ARBA00004496"/>
    </source>
</evidence>
<dbReference type="PANTHER" id="PTHR12121:SF100">
    <property type="entry name" value="POLY(A)-SPECIFIC RIBONUCLEASE"/>
    <property type="match status" value="1"/>
</dbReference>
<dbReference type="Gene3D" id="3.80.10.10">
    <property type="entry name" value="Ribonuclease Inhibitor"/>
    <property type="match status" value="1"/>
</dbReference>
<evidence type="ECO:0000256" key="17">
    <source>
        <dbReference type="ARBA" id="ARBA00023163"/>
    </source>
</evidence>
<feature type="compositionally biased region" description="Low complexity" evidence="23">
    <location>
        <begin position="182"/>
        <end position="194"/>
    </location>
</feature>
<dbReference type="SUPFAM" id="SSF56219">
    <property type="entry name" value="DNase I-like"/>
    <property type="match status" value="1"/>
</dbReference>
<dbReference type="HOGENOM" id="CLU_016428_4_0_1"/>
<dbReference type="InterPro" id="IPR032675">
    <property type="entry name" value="LRR_dom_sf"/>
</dbReference>